<dbReference type="InterPro" id="IPR000866">
    <property type="entry name" value="AhpC/TSA"/>
</dbReference>
<dbReference type="EMBL" id="BDGJ01000084">
    <property type="protein sequence ID" value="GAW92532.1"/>
    <property type="molecule type" value="Genomic_DNA"/>
</dbReference>
<reference evidence="4" key="1">
    <citation type="journal article" date="2017" name="Appl. Environ. Microbiol.">
        <title>Genomic analysis of Calderihabitans maritimus KKC1, a thermophilic hydrogenogenic carboxydotrophic bacterium isolated from marine sediment.</title>
        <authorList>
            <person name="Omae K."/>
            <person name="Yoneda Y."/>
            <person name="Fukuyama Y."/>
            <person name="Yoshida T."/>
            <person name="Sako Y."/>
        </authorList>
    </citation>
    <scope>NUCLEOTIDE SEQUENCE [LARGE SCALE GENOMIC DNA]</scope>
    <source>
        <strain evidence="4">KKC1</strain>
    </source>
</reference>
<dbReference type="Pfam" id="PF00578">
    <property type="entry name" value="AhpC-TSA"/>
    <property type="match status" value="1"/>
</dbReference>
<dbReference type="CDD" id="cd02966">
    <property type="entry name" value="TlpA_like_family"/>
    <property type="match status" value="1"/>
</dbReference>
<dbReference type="RefSeq" id="WP_192868135.1">
    <property type="nucleotide sequence ID" value="NZ_BDGJ01000084.1"/>
</dbReference>
<dbReference type="PROSITE" id="PS51352">
    <property type="entry name" value="THIOREDOXIN_2"/>
    <property type="match status" value="1"/>
</dbReference>
<keyword evidence="4" id="KW-1185">Reference proteome</keyword>
<dbReference type="InterPro" id="IPR013766">
    <property type="entry name" value="Thioredoxin_domain"/>
</dbReference>
<dbReference type="PANTHER" id="PTHR42852">
    <property type="entry name" value="THIOL:DISULFIDE INTERCHANGE PROTEIN DSBE"/>
    <property type="match status" value="1"/>
</dbReference>
<evidence type="ECO:0000256" key="1">
    <source>
        <dbReference type="SAM" id="Phobius"/>
    </source>
</evidence>
<dbReference type="InterPro" id="IPR017937">
    <property type="entry name" value="Thioredoxin_CS"/>
</dbReference>
<proteinExistence type="predicted"/>
<feature type="domain" description="Thioredoxin" evidence="2">
    <location>
        <begin position="66"/>
        <end position="204"/>
    </location>
</feature>
<evidence type="ECO:0000313" key="4">
    <source>
        <dbReference type="Proteomes" id="UP000197032"/>
    </source>
</evidence>
<evidence type="ECO:0000259" key="2">
    <source>
        <dbReference type="PROSITE" id="PS51352"/>
    </source>
</evidence>
<dbReference type="InterPro" id="IPR050553">
    <property type="entry name" value="Thioredoxin_ResA/DsbE_sf"/>
</dbReference>
<dbReference type="GO" id="GO:0016209">
    <property type="term" value="F:antioxidant activity"/>
    <property type="evidence" value="ECO:0007669"/>
    <property type="project" value="InterPro"/>
</dbReference>
<protein>
    <submittedName>
        <fullName evidence="3">Thiol:disulfide interchange protein</fullName>
    </submittedName>
</protein>
<dbReference type="AlphaFoldDB" id="A0A1Z5HSN3"/>
<feature type="transmembrane region" description="Helical" evidence="1">
    <location>
        <begin position="7"/>
        <end position="24"/>
    </location>
</feature>
<keyword evidence="1" id="KW-0812">Transmembrane</keyword>
<dbReference type="Gene3D" id="3.40.30.10">
    <property type="entry name" value="Glutaredoxin"/>
    <property type="match status" value="1"/>
</dbReference>
<evidence type="ECO:0000313" key="3">
    <source>
        <dbReference type="EMBL" id="GAW92532.1"/>
    </source>
</evidence>
<organism evidence="3 4">
    <name type="scientific">Calderihabitans maritimus</name>
    <dbReference type="NCBI Taxonomy" id="1246530"/>
    <lineage>
        <taxon>Bacteria</taxon>
        <taxon>Bacillati</taxon>
        <taxon>Bacillota</taxon>
        <taxon>Clostridia</taxon>
        <taxon>Neomoorellales</taxon>
        <taxon>Calderihabitantaceae</taxon>
        <taxon>Calderihabitans</taxon>
    </lineage>
</organism>
<sequence>MNRKTGLLLAVIIILAATVVFWYSTGISPVTRAGEDTGSASGEKAEADSIDVAKEDKPFQADSMFLAVGEQAPDFTLTTLDGKKVSLSDYRGKKVLLNFWASWCPPCRAEMPDIQSYHEAHSGEVAVLAVNIMYRETEEKIRDFLEEGHYTFTVLLDKNYDVQNTYKVRGVPTSYFIDSKGIIRYYKLGPLTEEEIKRWMETME</sequence>
<accession>A0A1Z5HSN3</accession>
<dbReference type="SUPFAM" id="SSF52833">
    <property type="entry name" value="Thioredoxin-like"/>
    <property type="match status" value="1"/>
</dbReference>
<comment type="caution">
    <text evidence="3">The sequence shown here is derived from an EMBL/GenBank/DDBJ whole genome shotgun (WGS) entry which is preliminary data.</text>
</comment>
<keyword evidence="1" id="KW-1133">Transmembrane helix</keyword>
<keyword evidence="1" id="KW-0472">Membrane</keyword>
<name>A0A1Z5HSN3_9FIRM</name>
<dbReference type="PROSITE" id="PS00194">
    <property type="entry name" value="THIOREDOXIN_1"/>
    <property type="match status" value="1"/>
</dbReference>
<dbReference type="InterPro" id="IPR036249">
    <property type="entry name" value="Thioredoxin-like_sf"/>
</dbReference>
<dbReference type="PANTHER" id="PTHR42852:SF17">
    <property type="entry name" value="THIOREDOXIN-LIKE PROTEIN HI_1115"/>
    <property type="match status" value="1"/>
</dbReference>
<dbReference type="GO" id="GO:0016491">
    <property type="term" value="F:oxidoreductase activity"/>
    <property type="evidence" value="ECO:0007669"/>
    <property type="project" value="InterPro"/>
</dbReference>
<dbReference type="Proteomes" id="UP000197032">
    <property type="component" value="Unassembled WGS sequence"/>
</dbReference>
<gene>
    <name evidence="3" type="ORF">KKC1_16860</name>
</gene>